<accession>A0ABV4P315</accession>
<evidence type="ECO:0000256" key="6">
    <source>
        <dbReference type="ARBA" id="ARBA00022692"/>
    </source>
</evidence>
<dbReference type="Proteomes" id="UP001569428">
    <property type="component" value="Unassembled WGS sequence"/>
</dbReference>
<dbReference type="Pfam" id="PF00512">
    <property type="entry name" value="HisKA"/>
    <property type="match status" value="1"/>
</dbReference>
<dbReference type="InterPro" id="IPR003660">
    <property type="entry name" value="HAMP_dom"/>
</dbReference>
<dbReference type="PRINTS" id="PR00344">
    <property type="entry name" value="BCTRLSENSOR"/>
</dbReference>
<comment type="subcellular location">
    <subcellularLocation>
        <location evidence="2">Membrane</location>
        <topology evidence="2">Multi-pass membrane protein</topology>
    </subcellularLocation>
</comment>
<dbReference type="SMART" id="SM00387">
    <property type="entry name" value="HATPase_c"/>
    <property type="match status" value="1"/>
</dbReference>
<dbReference type="InterPro" id="IPR050428">
    <property type="entry name" value="TCS_sensor_his_kinase"/>
</dbReference>
<evidence type="ECO:0000259" key="12">
    <source>
        <dbReference type="PROSITE" id="PS50109"/>
    </source>
</evidence>
<dbReference type="Gene3D" id="1.10.287.130">
    <property type="match status" value="1"/>
</dbReference>
<evidence type="ECO:0000256" key="5">
    <source>
        <dbReference type="ARBA" id="ARBA00022679"/>
    </source>
</evidence>
<dbReference type="InterPro" id="IPR004358">
    <property type="entry name" value="Sig_transdc_His_kin-like_C"/>
</dbReference>
<protein>
    <recommendedName>
        <fullName evidence="3">histidine kinase</fullName>
        <ecNumber evidence="3">2.7.13.3</ecNumber>
    </recommendedName>
</protein>
<keyword evidence="5" id="KW-0808">Transferase</keyword>
<dbReference type="InterPro" id="IPR036097">
    <property type="entry name" value="HisK_dim/P_sf"/>
</dbReference>
<dbReference type="InterPro" id="IPR031930">
    <property type="entry name" value="HK_sensor"/>
</dbReference>
<dbReference type="PROSITE" id="PS50109">
    <property type="entry name" value="HIS_KIN"/>
    <property type="match status" value="1"/>
</dbReference>
<keyword evidence="4" id="KW-0597">Phosphoprotein</keyword>
<dbReference type="PANTHER" id="PTHR45436">
    <property type="entry name" value="SENSOR HISTIDINE KINASE YKOH"/>
    <property type="match status" value="1"/>
</dbReference>
<dbReference type="InterPro" id="IPR003594">
    <property type="entry name" value="HATPase_dom"/>
</dbReference>
<dbReference type="Pfam" id="PF16750">
    <property type="entry name" value="HK_sensor"/>
    <property type="match status" value="1"/>
</dbReference>
<comment type="caution">
    <text evidence="14">The sequence shown here is derived from an EMBL/GenBank/DDBJ whole genome shotgun (WGS) entry which is preliminary data.</text>
</comment>
<comment type="catalytic activity">
    <reaction evidence="1">
        <text>ATP + protein L-histidine = ADP + protein N-phospho-L-histidine.</text>
        <dbReference type="EC" id="2.7.13.3"/>
    </reaction>
</comment>
<dbReference type="Pfam" id="PF02518">
    <property type="entry name" value="HATPase_c"/>
    <property type="match status" value="1"/>
</dbReference>
<evidence type="ECO:0000256" key="4">
    <source>
        <dbReference type="ARBA" id="ARBA00022553"/>
    </source>
</evidence>
<dbReference type="Gene3D" id="1.10.8.500">
    <property type="entry name" value="HAMP domain in histidine kinase"/>
    <property type="match status" value="1"/>
</dbReference>
<name>A0ABV4P315_9GAMM</name>
<keyword evidence="10 11" id="KW-0472">Membrane</keyword>
<dbReference type="InterPro" id="IPR003661">
    <property type="entry name" value="HisK_dim/P_dom"/>
</dbReference>
<evidence type="ECO:0000259" key="13">
    <source>
        <dbReference type="PROSITE" id="PS50885"/>
    </source>
</evidence>
<evidence type="ECO:0000256" key="3">
    <source>
        <dbReference type="ARBA" id="ARBA00012438"/>
    </source>
</evidence>
<dbReference type="Pfam" id="PF00672">
    <property type="entry name" value="HAMP"/>
    <property type="match status" value="1"/>
</dbReference>
<keyword evidence="15" id="KW-1185">Reference proteome</keyword>
<dbReference type="CDD" id="cd00082">
    <property type="entry name" value="HisKA"/>
    <property type="match status" value="1"/>
</dbReference>
<dbReference type="InterPro" id="IPR038428">
    <property type="entry name" value="HK_sensor_dom_sf"/>
</dbReference>
<feature type="domain" description="Histidine kinase" evidence="12">
    <location>
        <begin position="236"/>
        <end position="448"/>
    </location>
</feature>
<evidence type="ECO:0000313" key="15">
    <source>
        <dbReference type="Proteomes" id="UP001569428"/>
    </source>
</evidence>
<dbReference type="Gene3D" id="3.30.565.10">
    <property type="entry name" value="Histidine kinase-like ATPase, C-terminal domain"/>
    <property type="match status" value="1"/>
</dbReference>
<dbReference type="EMBL" id="JBGMEK010000038">
    <property type="protein sequence ID" value="MFA0812340.1"/>
    <property type="molecule type" value="Genomic_DNA"/>
</dbReference>
<organism evidence="14 15">
    <name type="scientific">Microbulbifer epialgicus</name>
    <dbReference type="NCBI Taxonomy" id="393907"/>
    <lineage>
        <taxon>Bacteria</taxon>
        <taxon>Pseudomonadati</taxon>
        <taxon>Pseudomonadota</taxon>
        <taxon>Gammaproteobacteria</taxon>
        <taxon>Cellvibrionales</taxon>
        <taxon>Microbulbiferaceae</taxon>
        <taxon>Microbulbifer</taxon>
    </lineage>
</organism>
<keyword evidence="8 11" id="KW-1133">Transmembrane helix</keyword>
<feature type="domain" description="HAMP" evidence="13">
    <location>
        <begin position="173"/>
        <end position="228"/>
    </location>
</feature>
<reference evidence="14 15" key="1">
    <citation type="submission" date="2024-08" db="EMBL/GenBank/DDBJ databases">
        <authorList>
            <person name="Ishaq N."/>
        </authorList>
    </citation>
    <scope>NUCLEOTIDE SEQUENCE [LARGE SCALE GENOMIC DNA]</scope>
    <source>
        <strain evidence="14 15">DSM 18651</strain>
    </source>
</reference>
<keyword evidence="7 14" id="KW-0418">Kinase</keyword>
<evidence type="ECO:0000256" key="10">
    <source>
        <dbReference type="ARBA" id="ARBA00023136"/>
    </source>
</evidence>
<dbReference type="RefSeq" id="WP_371840005.1">
    <property type="nucleotide sequence ID" value="NZ_JBGMEK010000038.1"/>
</dbReference>
<evidence type="ECO:0000256" key="8">
    <source>
        <dbReference type="ARBA" id="ARBA00022989"/>
    </source>
</evidence>
<evidence type="ECO:0000256" key="9">
    <source>
        <dbReference type="ARBA" id="ARBA00023012"/>
    </source>
</evidence>
<dbReference type="Gene3D" id="3.30.450.170">
    <property type="entry name" value="Two-component histidine kinase, sensor domain"/>
    <property type="match status" value="1"/>
</dbReference>
<sequence length="455" mass="51864">MSRKLLWKLCLLITAGIVALFYTINSLTIRTEEQMSLLEPSHREELKQWGQEAEALFLSGDNSKLDRWLKALQKQENTWATVTQYEVTHIAGERGNEHRYIGYNLGRDVEWKVHLYFEDNPVMEIPFVTKQTSLLILLPDRMRPGSYWQTTRLVLQILLPMGILALVSLLLYRHIMNPLRKLEQATREFSRGNFDVRVHRQLGNRDDEISQLAKTFDQMAARIGEQIVNQRLLIADLSHELRTPLTRLDIAIESASTSHSDNKNIQRIQRESSHIRRLVEDTLTLAWLDNEQPSAGIENLDLVDLIDVIVEDARFEFPDRTICTYLPDSAEIKQSNHQAVGQALENILRNAMRYTPEGQTVHVLLERNRDGNFVIDVEDSGPGVPEALLDSIFKPFFRVDQSRTSKSKNFGLGLALARRQLNSVGATVVASNRPAGGLCMRIILPAQPPMCLEPA</sequence>
<dbReference type="SUPFAM" id="SSF47384">
    <property type="entry name" value="Homodimeric domain of signal transducing histidine kinase"/>
    <property type="match status" value="1"/>
</dbReference>
<dbReference type="GO" id="GO:0016301">
    <property type="term" value="F:kinase activity"/>
    <property type="evidence" value="ECO:0007669"/>
    <property type="project" value="UniProtKB-KW"/>
</dbReference>
<evidence type="ECO:0000256" key="2">
    <source>
        <dbReference type="ARBA" id="ARBA00004141"/>
    </source>
</evidence>
<dbReference type="SUPFAM" id="SSF55874">
    <property type="entry name" value="ATPase domain of HSP90 chaperone/DNA topoisomerase II/histidine kinase"/>
    <property type="match status" value="1"/>
</dbReference>
<dbReference type="PROSITE" id="PS50885">
    <property type="entry name" value="HAMP"/>
    <property type="match status" value="1"/>
</dbReference>
<dbReference type="SUPFAM" id="SSF158472">
    <property type="entry name" value="HAMP domain-like"/>
    <property type="match status" value="1"/>
</dbReference>
<evidence type="ECO:0000256" key="7">
    <source>
        <dbReference type="ARBA" id="ARBA00022777"/>
    </source>
</evidence>
<dbReference type="SMART" id="SM00388">
    <property type="entry name" value="HisKA"/>
    <property type="match status" value="1"/>
</dbReference>
<evidence type="ECO:0000256" key="1">
    <source>
        <dbReference type="ARBA" id="ARBA00000085"/>
    </source>
</evidence>
<dbReference type="CDD" id="cd06225">
    <property type="entry name" value="HAMP"/>
    <property type="match status" value="1"/>
</dbReference>
<feature type="transmembrane region" description="Helical" evidence="11">
    <location>
        <begin position="153"/>
        <end position="172"/>
    </location>
</feature>
<dbReference type="SMART" id="SM00304">
    <property type="entry name" value="HAMP"/>
    <property type="match status" value="1"/>
</dbReference>
<keyword evidence="9" id="KW-0902">Two-component regulatory system</keyword>
<keyword evidence="6 11" id="KW-0812">Transmembrane</keyword>
<dbReference type="InterPro" id="IPR005467">
    <property type="entry name" value="His_kinase_dom"/>
</dbReference>
<dbReference type="PANTHER" id="PTHR45436:SF15">
    <property type="entry name" value="SENSOR HISTIDINE KINASE CUSS"/>
    <property type="match status" value="1"/>
</dbReference>
<proteinExistence type="predicted"/>
<evidence type="ECO:0000256" key="11">
    <source>
        <dbReference type="SAM" id="Phobius"/>
    </source>
</evidence>
<gene>
    <name evidence="14" type="ORF">ACCI49_15610</name>
</gene>
<evidence type="ECO:0000313" key="14">
    <source>
        <dbReference type="EMBL" id="MFA0812340.1"/>
    </source>
</evidence>
<dbReference type="EC" id="2.7.13.3" evidence="3"/>
<dbReference type="InterPro" id="IPR036890">
    <property type="entry name" value="HATPase_C_sf"/>
</dbReference>